<feature type="compositionally biased region" description="Polar residues" evidence="1">
    <location>
        <begin position="65"/>
        <end position="78"/>
    </location>
</feature>
<proteinExistence type="predicted"/>
<feature type="region of interest" description="Disordered" evidence="1">
    <location>
        <begin position="135"/>
        <end position="223"/>
    </location>
</feature>
<dbReference type="EMBL" id="LGRN01000203">
    <property type="protein sequence ID" value="OJD14694.1"/>
    <property type="molecule type" value="Genomic_DNA"/>
</dbReference>
<sequence>MPDDIEIRVEKALDFDRRCPGLTRAALVRQFDVPYTLLRSRQRGHLPYNAHQPVNKRLTDEKSQDSQTRSHSNLEGSSYSQKPFVWCQNEAKPRTFATTPALNTPLAEHLYGYRSGSLAPPTAKKIRKDQERLERYQRRSLPQVSTDTAQTNSKANNASEIAPSSPSSPSSRKTRSAVAATNPPLPGHWTGMAETMPAKPSAQDADAGSGSEPGGGPFADPRQNPFAALLQLCQGRWPVYDNHAAATKSQEKTLKPAKKKKKQVKFAAAAADPTTTPPLRNLSVGAKLYNRSTDTVAVESGDLWTCDGGKATQFDPEILKKADTNGASTALRWIPSLTYLCEEY</sequence>
<dbReference type="OrthoDB" id="10664704at2759"/>
<organism evidence="2 3">
    <name type="scientific">Emergomyces pasteurianus Ep9510</name>
    <dbReference type="NCBI Taxonomy" id="1447872"/>
    <lineage>
        <taxon>Eukaryota</taxon>
        <taxon>Fungi</taxon>
        <taxon>Dikarya</taxon>
        <taxon>Ascomycota</taxon>
        <taxon>Pezizomycotina</taxon>
        <taxon>Eurotiomycetes</taxon>
        <taxon>Eurotiomycetidae</taxon>
        <taxon>Onygenales</taxon>
        <taxon>Ajellomycetaceae</taxon>
        <taxon>Emergomyces</taxon>
    </lineage>
</organism>
<dbReference type="AlphaFoldDB" id="A0A1J9PFC7"/>
<evidence type="ECO:0000313" key="2">
    <source>
        <dbReference type="EMBL" id="OJD14694.1"/>
    </source>
</evidence>
<name>A0A1J9PFC7_9EURO</name>
<keyword evidence="3" id="KW-1185">Reference proteome</keyword>
<comment type="caution">
    <text evidence="2">The sequence shown here is derived from an EMBL/GenBank/DDBJ whole genome shotgun (WGS) entry which is preliminary data.</text>
</comment>
<accession>A0A1J9PFC7</accession>
<evidence type="ECO:0000313" key="3">
    <source>
        <dbReference type="Proteomes" id="UP000182235"/>
    </source>
</evidence>
<reference evidence="2 3" key="1">
    <citation type="submission" date="2015-07" db="EMBL/GenBank/DDBJ databases">
        <title>Emmonsia species relationships and genome sequence.</title>
        <authorList>
            <consortium name="The Broad Institute Genomics Platform"/>
            <person name="Cuomo C.A."/>
            <person name="Munoz J.F."/>
            <person name="Imamovic A."/>
            <person name="Priest M.E."/>
            <person name="Young S."/>
            <person name="Clay O.K."/>
            <person name="McEwen J.G."/>
        </authorList>
    </citation>
    <scope>NUCLEOTIDE SEQUENCE [LARGE SCALE GENOMIC DNA]</scope>
    <source>
        <strain evidence="2 3">UAMH 9510</strain>
    </source>
</reference>
<protein>
    <submittedName>
        <fullName evidence="2">Uncharacterized protein</fullName>
    </submittedName>
</protein>
<dbReference type="VEuPathDB" id="FungiDB:AJ78_04985"/>
<gene>
    <name evidence="2" type="ORF">AJ78_04985</name>
</gene>
<feature type="compositionally biased region" description="Polar residues" evidence="1">
    <location>
        <begin position="140"/>
        <end position="159"/>
    </location>
</feature>
<evidence type="ECO:0000256" key="1">
    <source>
        <dbReference type="SAM" id="MobiDB-lite"/>
    </source>
</evidence>
<dbReference type="Proteomes" id="UP000182235">
    <property type="component" value="Unassembled WGS sequence"/>
</dbReference>
<feature type="region of interest" description="Disordered" evidence="1">
    <location>
        <begin position="44"/>
        <end position="78"/>
    </location>
</feature>